<comment type="function">
    <text evidence="7">Catalyzes the transfer of the enolpyruvyl moiety of phosphoenolpyruvate (PEP) to the 5-hydroxyl of shikimate-3-phosphate (S3P) to produce enolpyruvyl shikimate-3-phosphate and inorganic phosphate.</text>
</comment>
<dbReference type="GO" id="GO:0003866">
    <property type="term" value="F:3-phosphoshikimate 1-carboxyvinyltransferase activity"/>
    <property type="evidence" value="ECO:0007669"/>
    <property type="project" value="UniProtKB-UniRule"/>
</dbReference>
<keyword evidence="3 7" id="KW-0028">Amino-acid biosynthesis</keyword>
<feature type="binding site" evidence="7">
    <location>
        <position position="20"/>
    </location>
    <ligand>
        <name>3-phosphoshikimate</name>
        <dbReference type="ChEBI" id="CHEBI:145989"/>
    </ligand>
</feature>
<evidence type="ECO:0000256" key="7">
    <source>
        <dbReference type="HAMAP-Rule" id="MF_00210"/>
    </source>
</evidence>
<dbReference type="Pfam" id="PF00275">
    <property type="entry name" value="EPSP_synthase"/>
    <property type="match status" value="1"/>
</dbReference>
<comment type="pathway">
    <text evidence="1 7">Metabolic intermediate biosynthesis; chorismate biosynthesis; chorismate from D-erythrose 4-phosphate and phosphoenolpyruvate: step 6/7.</text>
</comment>
<feature type="binding site" evidence="7">
    <location>
        <position position="125"/>
    </location>
    <ligand>
        <name>phosphoenolpyruvate</name>
        <dbReference type="ChEBI" id="CHEBI:58702"/>
    </ligand>
</feature>
<comment type="catalytic activity">
    <reaction evidence="6">
        <text>3-phosphoshikimate + phosphoenolpyruvate = 5-O-(1-carboxyvinyl)-3-phosphoshikimate + phosphate</text>
        <dbReference type="Rhea" id="RHEA:21256"/>
        <dbReference type="ChEBI" id="CHEBI:43474"/>
        <dbReference type="ChEBI" id="CHEBI:57701"/>
        <dbReference type="ChEBI" id="CHEBI:58702"/>
        <dbReference type="ChEBI" id="CHEBI:145989"/>
        <dbReference type="EC" id="2.5.1.19"/>
    </reaction>
    <physiologicalReaction direction="left-to-right" evidence="6">
        <dbReference type="Rhea" id="RHEA:21257"/>
    </physiologicalReaction>
</comment>
<evidence type="ECO:0000256" key="1">
    <source>
        <dbReference type="ARBA" id="ARBA00004811"/>
    </source>
</evidence>
<dbReference type="GO" id="GO:0005737">
    <property type="term" value="C:cytoplasm"/>
    <property type="evidence" value="ECO:0007669"/>
    <property type="project" value="UniProtKB-SubCell"/>
</dbReference>
<keyword evidence="5 7" id="KW-0057">Aromatic amino acid biosynthesis</keyword>
<evidence type="ECO:0000256" key="3">
    <source>
        <dbReference type="ARBA" id="ARBA00022605"/>
    </source>
</evidence>
<dbReference type="EC" id="2.5.1.19" evidence="7"/>
<evidence type="ECO:0000256" key="5">
    <source>
        <dbReference type="ARBA" id="ARBA00023141"/>
    </source>
</evidence>
<dbReference type="HAMAP" id="MF_00210">
    <property type="entry name" value="EPSP_synth"/>
    <property type="match status" value="1"/>
</dbReference>
<evidence type="ECO:0000313" key="10">
    <source>
        <dbReference type="Proteomes" id="UP000001700"/>
    </source>
</evidence>
<organism evidence="9 10">
    <name type="scientific">Riesia pediculicola (strain USDA)</name>
    <dbReference type="NCBI Taxonomy" id="515618"/>
    <lineage>
        <taxon>Bacteria</taxon>
        <taxon>Pseudomonadati</taxon>
        <taxon>Pseudomonadota</taxon>
        <taxon>Gammaproteobacteria</taxon>
        <taxon>Enterobacterales</taxon>
        <taxon>Enterobacteriaceae</taxon>
        <taxon>Candidatus Riesia</taxon>
    </lineage>
</organism>
<feature type="binding site" evidence="7">
    <location>
        <position position="21"/>
    </location>
    <ligand>
        <name>3-phosphoshikimate</name>
        <dbReference type="ChEBI" id="CHEBI:145989"/>
    </ligand>
</feature>
<dbReference type="Proteomes" id="UP000001700">
    <property type="component" value="Chromosome"/>
</dbReference>
<evidence type="ECO:0000256" key="2">
    <source>
        <dbReference type="ARBA" id="ARBA00009948"/>
    </source>
</evidence>
<dbReference type="PROSITE" id="PS00885">
    <property type="entry name" value="EPSP_SYNTHASE_2"/>
    <property type="match status" value="1"/>
</dbReference>
<comment type="caution">
    <text evidence="7">Lacks conserved residue(s) required for the propagation of feature annotation.</text>
</comment>
<feature type="binding site" evidence="7">
    <location>
        <position position="314"/>
    </location>
    <ligand>
        <name>3-phosphoshikimate</name>
        <dbReference type="ChEBI" id="CHEBI:145989"/>
    </ligand>
</feature>
<evidence type="ECO:0000256" key="4">
    <source>
        <dbReference type="ARBA" id="ARBA00022679"/>
    </source>
</evidence>
<dbReference type="InterPro" id="IPR023193">
    <property type="entry name" value="EPSP_synthase_CS"/>
</dbReference>
<protein>
    <recommendedName>
        <fullName evidence="7">3-phosphoshikimate 1-carboxyvinyltransferase</fullName>
        <ecNumber evidence="7">2.5.1.19</ecNumber>
    </recommendedName>
    <alternativeName>
        <fullName evidence="7">5-enolpyruvylshikimate-3-phosphate synthase</fullName>
        <shortName evidence="7">EPSP synthase</shortName>
        <shortName evidence="7">EPSPS</shortName>
    </alternativeName>
</protein>
<comment type="similarity">
    <text evidence="2 7">Belongs to the EPSP synthase family.</text>
</comment>
<feature type="binding site" evidence="7">
    <location>
        <position position="25"/>
    </location>
    <ligand>
        <name>3-phosphoshikimate</name>
        <dbReference type="ChEBI" id="CHEBI:145989"/>
    </ligand>
</feature>
<dbReference type="eggNOG" id="COG0128">
    <property type="taxonomic scope" value="Bacteria"/>
</dbReference>
<dbReference type="InterPro" id="IPR001986">
    <property type="entry name" value="Enolpyruvate_Tfrase_dom"/>
</dbReference>
<dbReference type="AlphaFoldDB" id="D4G801"/>
<dbReference type="PROSITE" id="PS00104">
    <property type="entry name" value="EPSP_SYNTHASE_1"/>
    <property type="match status" value="1"/>
</dbReference>
<feature type="binding site" evidence="7">
    <location>
        <position position="97"/>
    </location>
    <ligand>
        <name>phosphoenolpyruvate</name>
        <dbReference type="ChEBI" id="CHEBI:58702"/>
    </ligand>
</feature>
<feature type="binding site" evidence="7">
    <location>
        <position position="412"/>
    </location>
    <ligand>
        <name>phosphoenolpyruvate</name>
        <dbReference type="ChEBI" id="CHEBI:58702"/>
    </ligand>
</feature>
<comment type="subcellular location">
    <subcellularLocation>
        <location evidence="7">Cytoplasm</location>
    </subcellularLocation>
</comment>
<feature type="binding site" evidence="7">
    <location>
        <position position="170"/>
    </location>
    <ligand>
        <name>3-phosphoshikimate</name>
        <dbReference type="ChEBI" id="CHEBI:145989"/>
    </ligand>
</feature>
<feature type="binding site" evidence="7">
    <location>
        <position position="171"/>
    </location>
    <ligand>
        <name>3-phosphoshikimate</name>
        <dbReference type="ChEBI" id="CHEBI:145989"/>
    </ligand>
</feature>
<dbReference type="InterPro" id="IPR013792">
    <property type="entry name" value="RNA3'P_cycl/enolpyr_Trfase_a/b"/>
</dbReference>
<dbReference type="PIRSF" id="PIRSF000505">
    <property type="entry name" value="EPSPS"/>
    <property type="match status" value="1"/>
</dbReference>
<evidence type="ECO:0000259" key="8">
    <source>
        <dbReference type="Pfam" id="PF00275"/>
    </source>
</evidence>
<name>D4G801_RIEPU</name>
<dbReference type="RefSeq" id="WP_013087617.1">
    <property type="nucleotide sequence ID" value="NC_014109.1"/>
</dbReference>
<feature type="domain" description="Enolpyruvate transferase" evidence="8">
    <location>
        <begin position="6"/>
        <end position="421"/>
    </location>
</feature>
<feature type="binding site" evidence="7">
    <location>
        <position position="341"/>
    </location>
    <ligand>
        <name>3-phosphoshikimate</name>
        <dbReference type="ChEBI" id="CHEBI:145989"/>
    </ligand>
</feature>
<feature type="binding site" evidence="7">
    <location>
        <position position="345"/>
    </location>
    <ligand>
        <name>phosphoenolpyruvate</name>
        <dbReference type="ChEBI" id="CHEBI:58702"/>
    </ligand>
</feature>
<sequence length="427" mass="48444">MITIPPISYLKGNVEVPGSKSISNRILLLSALSRGKTKIVNLSDCQDTEIMLSVLKKIGIKFDLFKRNNFCIIYGNPNCFINCGKTDPTRLSFGNSGISIRFLTAILSISNNNVVLTGTKRMQERPIKQLVSSLKQGNAKIFYEKRYGFVPLKVIGGFHGGEIVLDSHISSQFLSALLIAAPLAPNSTRILVKKRIVSKPYIDMTLSMIRLFKVHIENYHYRLFQVNPNQKYVSPKFYCVEPDMTSASYFLAASAIKGKFIRINGIKKDSIQGDSKFIDIIRKMGANILWKEDYVECRKGELCGINIDANDVPDSAMTIAILALFARGKTIIKNMNHWRFKESNRIISMKDGLIRAGAYVEEKRNRIIIYPPEKFQQSKIRTYNDHRIAMCFSLLSLSNRTVIIDHPGCVNKTFPNFFQKLKEVSYR</sequence>
<dbReference type="HOGENOM" id="CLU_024321_0_0_6"/>
<dbReference type="KEGG" id="rip:RIEPE_0193"/>
<evidence type="ECO:0000313" key="9">
    <source>
        <dbReference type="EMBL" id="ADD79630.1"/>
    </source>
</evidence>
<feature type="active site" description="Proton acceptor" evidence="7">
    <location>
        <position position="314"/>
    </location>
</feature>
<dbReference type="PANTHER" id="PTHR21090:SF5">
    <property type="entry name" value="PENTAFUNCTIONAL AROM POLYPEPTIDE"/>
    <property type="match status" value="1"/>
</dbReference>
<keyword evidence="7" id="KW-0963">Cytoplasm</keyword>
<feature type="binding site" evidence="7">
    <location>
        <position position="172"/>
    </location>
    <ligand>
        <name>phosphoenolpyruvate</name>
        <dbReference type="ChEBI" id="CHEBI:58702"/>
    </ligand>
</feature>
<dbReference type="EMBL" id="CP001085">
    <property type="protein sequence ID" value="ADD79630.1"/>
    <property type="molecule type" value="Genomic_DNA"/>
</dbReference>
<evidence type="ECO:0000256" key="6">
    <source>
        <dbReference type="ARBA" id="ARBA00044633"/>
    </source>
</evidence>
<feature type="binding site" evidence="7">
    <location>
        <position position="387"/>
    </location>
    <ligand>
        <name>phosphoenolpyruvate</name>
        <dbReference type="ChEBI" id="CHEBI:58702"/>
    </ligand>
</feature>
<reference evidence="9" key="1">
    <citation type="submission" date="2008-05" db="EMBL/GenBank/DDBJ databases">
        <title>Genome sequence of Riesia pediculicola USDA.</title>
        <authorList>
            <person name="Kirkness E.F."/>
        </authorList>
    </citation>
    <scope>NUCLEOTIDE SEQUENCE [LARGE SCALE GENOMIC DNA]</scope>
    <source>
        <strain evidence="9">USDA</strain>
    </source>
</reference>
<dbReference type="PANTHER" id="PTHR21090">
    <property type="entry name" value="AROM/DEHYDROQUINATE SYNTHASE"/>
    <property type="match status" value="1"/>
</dbReference>
<dbReference type="InterPro" id="IPR036968">
    <property type="entry name" value="Enolpyruvate_Tfrase_sf"/>
</dbReference>
<gene>
    <name evidence="7 9" type="primary">aroA</name>
    <name evidence="9" type="ordered locus">RIEPE_0193</name>
</gene>
<dbReference type="NCBIfam" id="TIGR01356">
    <property type="entry name" value="aroA"/>
    <property type="match status" value="1"/>
</dbReference>
<dbReference type="GO" id="GO:0008652">
    <property type="term" value="P:amino acid biosynthetic process"/>
    <property type="evidence" value="ECO:0007669"/>
    <property type="project" value="UniProtKB-KW"/>
</dbReference>
<dbReference type="UniPathway" id="UPA00053">
    <property type="reaction ID" value="UER00089"/>
</dbReference>
<dbReference type="GO" id="GO:0009073">
    <property type="term" value="P:aromatic amino acid family biosynthetic process"/>
    <property type="evidence" value="ECO:0007669"/>
    <property type="project" value="UniProtKB-KW"/>
</dbReference>
<keyword evidence="10" id="KW-1185">Reference proteome</keyword>
<proteinExistence type="inferred from homology"/>
<keyword evidence="4 7" id="KW-0808">Transferase</keyword>
<dbReference type="CDD" id="cd01556">
    <property type="entry name" value="EPSP_synthase"/>
    <property type="match status" value="1"/>
</dbReference>
<dbReference type="SUPFAM" id="SSF55205">
    <property type="entry name" value="EPT/RTPC-like"/>
    <property type="match status" value="1"/>
</dbReference>
<feature type="binding site" evidence="7">
    <location>
        <position position="172"/>
    </location>
    <ligand>
        <name>3-phosphoshikimate</name>
        <dbReference type="ChEBI" id="CHEBI:145989"/>
    </ligand>
</feature>
<feature type="binding site" evidence="7">
    <location>
        <position position="198"/>
    </location>
    <ligand>
        <name>3-phosphoshikimate</name>
        <dbReference type="ChEBI" id="CHEBI:145989"/>
    </ligand>
</feature>
<dbReference type="InterPro" id="IPR006264">
    <property type="entry name" value="EPSP_synthase"/>
</dbReference>
<comment type="subunit">
    <text evidence="7">Monomer.</text>
</comment>
<feature type="binding site" evidence="7">
    <location>
        <position position="20"/>
    </location>
    <ligand>
        <name>phosphoenolpyruvate</name>
        <dbReference type="ChEBI" id="CHEBI:58702"/>
    </ligand>
</feature>
<dbReference type="GO" id="GO:0009423">
    <property type="term" value="P:chorismate biosynthetic process"/>
    <property type="evidence" value="ECO:0007669"/>
    <property type="project" value="UniProtKB-UniRule"/>
</dbReference>
<accession>D4G801</accession>
<dbReference type="Gene3D" id="3.65.10.10">
    <property type="entry name" value="Enolpyruvate transferase domain"/>
    <property type="match status" value="2"/>
</dbReference>
<dbReference type="STRING" id="515618.RIEPE_0193"/>